<evidence type="ECO:0000313" key="2">
    <source>
        <dbReference type="Proteomes" id="UP001153331"/>
    </source>
</evidence>
<protein>
    <submittedName>
        <fullName evidence="1">Uncharacterized protein</fullName>
    </submittedName>
</protein>
<dbReference type="EMBL" id="JAPHNI010000227">
    <property type="protein sequence ID" value="KAJ8113854.1"/>
    <property type="molecule type" value="Genomic_DNA"/>
</dbReference>
<organism evidence="1 2">
    <name type="scientific">Boeremia exigua</name>
    <dbReference type="NCBI Taxonomy" id="749465"/>
    <lineage>
        <taxon>Eukaryota</taxon>
        <taxon>Fungi</taxon>
        <taxon>Dikarya</taxon>
        <taxon>Ascomycota</taxon>
        <taxon>Pezizomycotina</taxon>
        <taxon>Dothideomycetes</taxon>
        <taxon>Pleosporomycetidae</taxon>
        <taxon>Pleosporales</taxon>
        <taxon>Pleosporineae</taxon>
        <taxon>Didymellaceae</taxon>
        <taxon>Boeremia</taxon>
    </lineage>
</organism>
<proteinExistence type="predicted"/>
<accession>A0ACC2IF95</accession>
<evidence type="ECO:0000313" key="1">
    <source>
        <dbReference type="EMBL" id="KAJ8113854.1"/>
    </source>
</evidence>
<sequence length="955" mass="109304">MSFFETSRNVHLDGLILHAECRTYSQVWRFSKLCLSDVLIFVDDKLCWKWRSKSGKELSSSSRLTLKDSIVEAEMGDGKLSKIDLNEGIKNINGELNFRSVALEDKQILTNDREHIAALNRVFEDHRPFVFEPLSSPTSIRLIKFDYSGGVVGGHYMITSHLFEFELETAPPYIALSYTWGTELTEPWKPKVLEAMLPIECNKKALYITRALRSAIGLALLPFRERRYKFNKTNLICGAENGDVAIVLHELHHGADMAAQDIFGETALHYAAENGHLDVVKILTFAGSDPRLLDKTSRTPLDCAQGARRGSYRDVVEFLTATMQSESHRTRDRSFRLNRSEDQYYWIDAICINQADEGEKTKQVAMMGRIFENAQRVVAWLGQHAYWHEQSTCDLLDEAWRLEEARQTGLLDQSTLDNLLMNPMHSELDVEGSPLRRIAQRWLQALDPNSLRTWPIRTILYERSWFGRAWIMQEIMLAKHLTIIYDLRSLHWDTFAFMTCIVFWARDYLSHGRLPWTADLNIRNVNIAIRVIHRGAHPHRISQALRLARLRQAYRSQGQLSMIDSIILSRSARCQELKDKIFAMVAITNFVEIDEDGTTSMILKYDDPVQTTFVRVSRAMLGVFGLQTLSLCGLGQDSRNDNMPSWVLNLANTNPTLRDTFTFPAVSLPSARKMQWACPTPDELLLRAFKYDIVADVSSPIFMSGYERRDSGLSWLQLLSGLRGRNSGNLCELMWNMLAADDSNTIREAASVREDDFADFVCWLRYMVVMGICGIDDNMQRSIGELANRNFTLKPEDFWDHDYEYDRRATRRQRMAKAAELFEQTGNPLPERPECEVNSDEDLQYYHTLWAENIFAAARCVINTKGAISGQRLFRTNARCKLGSGPKSLQAGDVIVYVPERTGPFAFRQKEGNKYWLIGEIFVQNDPRSPDACDGDLKAFFESDGADFGEDLYVV</sequence>
<keyword evidence="2" id="KW-1185">Reference proteome</keyword>
<dbReference type="Proteomes" id="UP001153331">
    <property type="component" value="Unassembled WGS sequence"/>
</dbReference>
<reference evidence="1" key="1">
    <citation type="submission" date="2022-11" db="EMBL/GenBank/DDBJ databases">
        <title>Genome Sequence of Boeremia exigua.</title>
        <authorList>
            <person name="Buettner E."/>
        </authorList>
    </citation>
    <scope>NUCLEOTIDE SEQUENCE</scope>
    <source>
        <strain evidence="1">CU02</strain>
    </source>
</reference>
<comment type="caution">
    <text evidence="1">The sequence shown here is derived from an EMBL/GenBank/DDBJ whole genome shotgun (WGS) entry which is preliminary data.</text>
</comment>
<gene>
    <name evidence="1" type="ORF">OPT61_g4122</name>
</gene>
<name>A0ACC2IF95_9PLEO</name>